<organism evidence="1 2">
    <name type="scientific">Vibrio variabilis</name>
    <dbReference type="NCBI Taxonomy" id="990271"/>
    <lineage>
        <taxon>Bacteria</taxon>
        <taxon>Pseudomonadati</taxon>
        <taxon>Pseudomonadota</taxon>
        <taxon>Gammaproteobacteria</taxon>
        <taxon>Vibrionales</taxon>
        <taxon>Vibrionaceae</taxon>
        <taxon>Vibrio</taxon>
    </lineage>
</organism>
<sequence length="136" mass="15845">MNKSITQAEVTNYIKEWFEQMDTMPASSDFFTLRLTDDIKWISPDFCFDGKEHFDDFLQGARAMIKPNCKHTVEHMVIRETDGYCEAILSMHMVGQSFEDSEFKGQLLDLRSKEVWRFVRGSSNQIKMSKCVIEVA</sequence>
<keyword evidence="2" id="KW-1185">Reference proteome</keyword>
<comment type="caution">
    <text evidence="1">The sequence shown here is derived from an EMBL/GenBank/DDBJ whole genome shotgun (WGS) entry which is preliminary data.</text>
</comment>
<reference evidence="2" key="2">
    <citation type="submission" date="2014-09" db="EMBL/GenBank/DDBJ databases">
        <authorList>
            <consortium name="NBRP consortium"/>
            <person name="Sawabe T."/>
            <person name="Meirelles P."/>
            <person name="Nakanishi M."/>
            <person name="Sayaka M."/>
            <person name="Hattori M."/>
            <person name="Ohkuma M."/>
        </authorList>
    </citation>
    <scope>NUCLEOTIDE SEQUENCE [LARGE SCALE GENOMIC DNA]</scope>
    <source>
        <strain evidence="2">JCM 19239</strain>
    </source>
</reference>
<reference evidence="2" key="1">
    <citation type="submission" date="2014-09" db="EMBL/GenBank/DDBJ databases">
        <title>Vibrio variabilis JCM 19239. (C206) whole genome shotgun sequence.</title>
        <authorList>
            <person name="Sawabe T."/>
            <person name="Meirelles P."/>
            <person name="Nakanishi M."/>
            <person name="Sayaka M."/>
            <person name="Hattori M."/>
            <person name="Ohkuma M."/>
        </authorList>
    </citation>
    <scope>NUCLEOTIDE SEQUENCE [LARGE SCALE GENOMIC DNA]</scope>
    <source>
        <strain evidence="2">JCM 19239</strain>
    </source>
</reference>
<name>A0ABQ0JP04_9VIBR</name>
<evidence type="ECO:0000313" key="2">
    <source>
        <dbReference type="Proteomes" id="UP000029223"/>
    </source>
</evidence>
<dbReference type="Proteomes" id="UP000029223">
    <property type="component" value="Unassembled WGS sequence"/>
</dbReference>
<dbReference type="InterPro" id="IPR032710">
    <property type="entry name" value="NTF2-like_dom_sf"/>
</dbReference>
<evidence type="ECO:0000313" key="1">
    <source>
        <dbReference type="EMBL" id="GAL30478.1"/>
    </source>
</evidence>
<proteinExistence type="predicted"/>
<protein>
    <submittedName>
        <fullName evidence="1">NAD(P)H oxidoreductase YRKL</fullName>
    </submittedName>
</protein>
<dbReference type="EMBL" id="BBMS01000097">
    <property type="protein sequence ID" value="GAL30478.1"/>
    <property type="molecule type" value="Genomic_DNA"/>
</dbReference>
<accession>A0ABQ0JP04</accession>
<dbReference type="SUPFAM" id="SSF54427">
    <property type="entry name" value="NTF2-like"/>
    <property type="match status" value="1"/>
</dbReference>
<dbReference type="Gene3D" id="3.10.450.50">
    <property type="match status" value="1"/>
</dbReference>
<gene>
    <name evidence="1" type="ORF">JCM19239_4148</name>
</gene>